<dbReference type="GO" id="GO:0005737">
    <property type="term" value="C:cytoplasm"/>
    <property type="evidence" value="ECO:0007669"/>
    <property type="project" value="UniProtKB-ARBA"/>
</dbReference>
<dbReference type="HAMAP" id="MF_01302_B">
    <property type="entry name" value="Ribosomal_uS8_B"/>
    <property type="match status" value="1"/>
</dbReference>
<dbReference type="GO" id="GO:0003735">
    <property type="term" value="F:structural constituent of ribosome"/>
    <property type="evidence" value="ECO:0007669"/>
    <property type="project" value="InterPro"/>
</dbReference>
<keyword evidence="5" id="KW-0694">RNA-binding</keyword>
<evidence type="ECO:0000256" key="2">
    <source>
        <dbReference type="ARBA" id="ARBA00022980"/>
    </source>
</evidence>
<dbReference type="GO" id="GO:0006412">
    <property type="term" value="P:translation"/>
    <property type="evidence" value="ECO:0007669"/>
    <property type="project" value="UniProtKB-UniRule"/>
</dbReference>
<dbReference type="Pfam" id="PF00410">
    <property type="entry name" value="Ribosomal_S8"/>
    <property type="match status" value="1"/>
</dbReference>
<name>A0A1G2FPK3_9BACT</name>
<reference evidence="7 8" key="1">
    <citation type="journal article" date="2016" name="Nat. Commun.">
        <title>Thousands of microbial genomes shed light on interconnected biogeochemical processes in an aquifer system.</title>
        <authorList>
            <person name="Anantharaman K."/>
            <person name="Brown C.T."/>
            <person name="Hug L.A."/>
            <person name="Sharon I."/>
            <person name="Castelle C.J."/>
            <person name="Probst A.J."/>
            <person name="Thomas B.C."/>
            <person name="Singh A."/>
            <person name="Wilkins M.J."/>
            <person name="Karaoz U."/>
            <person name="Brodie E.L."/>
            <person name="Williams K.H."/>
            <person name="Hubbard S.S."/>
            <person name="Banfield J.F."/>
        </authorList>
    </citation>
    <scope>NUCLEOTIDE SEQUENCE [LARGE SCALE GENOMIC DNA]</scope>
</reference>
<dbReference type="PANTHER" id="PTHR11758">
    <property type="entry name" value="40S RIBOSOMAL PROTEIN S15A"/>
    <property type="match status" value="1"/>
</dbReference>
<keyword evidence="5" id="KW-0699">rRNA-binding</keyword>
<dbReference type="GO" id="GO:0005840">
    <property type="term" value="C:ribosome"/>
    <property type="evidence" value="ECO:0007669"/>
    <property type="project" value="UniProtKB-KW"/>
</dbReference>
<comment type="similarity">
    <text evidence="1 5 6">Belongs to the universal ribosomal protein uS8 family.</text>
</comment>
<evidence type="ECO:0000313" key="8">
    <source>
        <dbReference type="Proteomes" id="UP000177126"/>
    </source>
</evidence>
<comment type="caution">
    <text evidence="7">The sequence shown here is derived from an EMBL/GenBank/DDBJ whole genome shotgun (WGS) entry which is preliminary data.</text>
</comment>
<dbReference type="NCBIfam" id="NF001109">
    <property type="entry name" value="PRK00136.1"/>
    <property type="match status" value="1"/>
</dbReference>
<dbReference type="EMBL" id="MHNF01000055">
    <property type="protein sequence ID" value="OGZ39548.1"/>
    <property type="molecule type" value="Genomic_DNA"/>
</dbReference>
<dbReference type="InterPro" id="IPR035987">
    <property type="entry name" value="Ribosomal_uS8_sf"/>
</dbReference>
<comment type="function">
    <text evidence="5">One of the primary rRNA binding proteins, it binds directly to 16S rRNA central domain where it helps coordinate assembly of the platform of the 30S subunit.</text>
</comment>
<dbReference type="FunFam" id="3.30.1490.10:FF:000001">
    <property type="entry name" value="30S ribosomal protein S8"/>
    <property type="match status" value="1"/>
</dbReference>
<dbReference type="SUPFAM" id="SSF56047">
    <property type="entry name" value="Ribosomal protein S8"/>
    <property type="match status" value="1"/>
</dbReference>
<keyword evidence="3 5" id="KW-0687">Ribonucleoprotein</keyword>
<dbReference type="InterPro" id="IPR047863">
    <property type="entry name" value="Ribosomal_uS8_CS"/>
</dbReference>
<evidence type="ECO:0000256" key="3">
    <source>
        <dbReference type="ARBA" id="ARBA00023274"/>
    </source>
</evidence>
<keyword evidence="2 5" id="KW-0689">Ribosomal protein</keyword>
<dbReference type="InterPro" id="IPR000630">
    <property type="entry name" value="Ribosomal_uS8"/>
</dbReference>
<organism evidence="7 8">
    <name type="scientific">Candidatus Portnoybacteria bacterium RIFCSPLOWO2_02_FULL_39_11</name>
    <dbReference type="NCBI Taxonomy" id="1802001"/>
    <lineage>
        <taxon>Bacteria</taxon>
        <taxon>Candidatus Portnoyibacteriota</taxon>
    </lineage>
</organism>
<dbReference type="GO" id="GO:1990904">
    <property type="term" value="C:ribonucleoprotein complex"/>
    <property type="evidence" value="ECO:0007669"/>
    <property type="project" value="UniProtKB-KW"/>
</dbReference>
<comment type="subunit">
    <text evidence="5">Part of the 30S ribosomal subunit. Contacts proteins S5 and S12.</text>
</comment>
<protein>
    <recommendedName>
        <fullName evidence="4 5">Small ribosomal subunit protein uS8</fullName>
    </recommendedName>
</protein>
<dbReference type="Gene3D" id="3.30.1490.10">
    <property type="match status" value="1"/>
</dbReference>
<evidence type="ECO:0000256" key="6">
    <source>
        <dbReference type="RuleBase" id="RU003660"/>
    </source>
</evidence>
<sequence length="131" mass="14526">MKIMDPIADLLVRIKNAQAAGREITEAPFSRVKLAIAQILETEQFIDKVEKKGARNNEKLEIKLKYDRGVGAIGGIKRVSKPGQRAYAPSPKIKFVKQGYGLSIISTSQGIMTDKEARKKKIGGEVLCEIW</sequence>
<evidence type="ECO:0000256" key="5">
    <source>
        <dbReference type="HAMAP-Rule" id="MF_01302"/>
    </source>
</evidence>
<evidence type="ECO:0000313" key="7">
    <source>
        <dbReference type="EMBL" id="OGZ39548.1"/>
    </source>
</evidence>
<evidence type="ECO:0000256" key="4">
    <source>
        <dbReference type="ARBA" id="ARBA00035258"/>
    </source>
</evidence>
<proteinExistence type="inferred from homology"/>
<evidence type="ECO:0000256" key="1">
    <source>
        <dbReference type="ARBA" id="ARBA00006471"/>
    </source>
</evidence>
<dbReference type="Proteomes" id="UP000177126">
    <property type="component" value="Unassembled WGS sequence"/>
</dbReference>
<dbReference type="GO" id="GO:0019843">
    <property type="term" value="F:rRNA binding"/>
    <property type="evidence" value="ECO:0007669"/>
    <property type="project" value="UniProtKB-UniRule"/>
</dbReference>
<accession>A0A1G2FPK3</accession>
<dbReference type="Gene3D" id="3.30.1370.30">
    <property type="match status" value="1"/>
</dbReference>
<dbReference type="AlphaFoldDB" id="A0A1G2FPK3"/>
<dbReference type="PROSITE" id="PS00053">
    <property type="entry name" value="RIBOSOMAL_S8"/>
    <property type="match status" value="1"/>
</dbReference>
<gene>
    <name evidence="5" type="primary">rpsH</name>
    <name evidence="7" type="ORF">A3B04_00410</name>
</gene>